<keyword evidence="3" id="KW-1185">Reference proteome</keyword>
<dbReference type="RefSeq" id="WP_377909859.1">
    <property type="nucleotide sequence ID" value="NZ_JBHSGK010000013.1"/>
</dbReference>
<accession>A0ABV9NYQ3</accession>
<feature type="domain" description="Putative Flp pilus-assembly TadG-like N-terminal" evidence="1">
    <location>
        <begin position="10"/>
        <end position="56"/>
    </location>
</feature>
<reference evidence="3" key="1">
    <citation type="journal article" date="2019" name="Int. J. Syst. Evol. Microbiol.">
        <title>The Global Catalogue of Microorganisms (GCM) 10K type strain sequencing project: providing services to taxonomists for standard genome sequencing and annotation.</title>
        <authorList>
            <consortium name="The Broad Institute Genomics Platform"/>
            <consortium name="The Broad Institute Genome Sequencing Center for Infectious Disease"/>
            <person name="Wu L."/>
            <person name="Ma J."/>
        </authorList>
    </citation>
    <scope>NUCLEOTIDE SEQUENCE [LARGE SCALE GENOMIC DNA]</scope>
    <source>
        <strain evidence="3">JCM 12165</strain>
    </source>
</reference>
<proteinExistence type="predicted"/>
<organism evidence="2 3">
    <name type="scientific">Bacillus daqingensis</name>
    <dbReference type="NCBI Taxonomy" id="872396"/>
    <lineage>
        <taxon>Bacteria</taxon>
        <taxon>Bacillati</taxon>
        <taxon>Bacillota</taxon>
        <taxon>Bacilli</taxon>
        <taxon>Bacillales</taxon>
        <taxon>Bacillaceae</taxon>
        <taxon>Bacillus</taxon>
    </lineage>
</organism>
<dbReference type="Pfam" id="PF13400">
    <property type="entry name" value="Tad"/>
    <property type="match status" value="1"/>
</dbReference>
<dbReference type="Proteomes" id="UP001595896">
    <property type="component" value="Unassembled WGS sequence"/>
</dbReference>
<dbReference type="EMBL" id="JBHSGK010000013">
    <property type="protein sequence ID" value="MFC4737257.1"/>
    <property type="molecule type" value="Genomic_DNA"/>
</dbReference>
<evidence type="ECO:0000259" key="1">
    <source>
        <dbReference type="Pfam" id="PF13400"/>
    </source>
</evidence>
<evidence type="ECO:0000313" key="3">
    <source>
        <dbReference type="Proteomes" id="UP001595896"/>
    </source>
</evidence>
<comment type="caution">
    <text evidence="2">The sequence shown here is derived from an EMBL/GenBank/DDBJ whole genome shotgun (WGS) entry which is preliminary data.</text>
</comment>
<gene>
    <name evidence="2" type="ORF">ACFO4L_11710</name>
</gene>
<evidence type="ECO:0000313" key="2">
    <source>
        <dbReference type="EMBL" id="MFC4737257.1"/>
    </source>
</evidence>
<protein>
    <submittedName>
        <fullName evidence="2">Pilus assembly protein TadG-related protein</fullName>
    </submittedName>
</protein>
<dbReference type="InterPro" id="IPR028087">
    <property type="entry name" value="Tad_N"/>
</dbReference>
<sequence length="301" mass="31716">MKSFFAKESGSMLVMSAVAMLFVLAATGFVVDGGQLYSTKSHLQKTANAAALSGAQEIPNSQAAVEGVVQEVMAAHNEAGSLQSVNVTSTEVHVTVGRPAPVFFASLFGQETIPVEVEAKAAIEPIARATKAVPLGIDESIPLVYGQDYDLKVDSGDGEGGHFGILALGGPGAQSYQSSLTYGYQGELAIGDIIQTQTGNIAGPTRAGINHRIANCPYPAEGLAERDCSRVMLVIVYVPHEKSNKQLKSIRITGFAYFYVHDPMGKNDDSIRGTFIRRAGPGEAGEAPAPDKGAYTVRLIK</sequence>
<name>A0ABV9NYQ3_9BACI</name>